<dbReference type="RefSeq" id="WP_176233643.1">
    <property type="nucleotide sequence ID" value="NZ_BLSB01000070.1"/>
</dbReference>
<feature type="transmembrane region" description="Helical" evidence="10">
    <location>
        <begin position="116"/>
        <end position="135"/>
    </location>
</feature>
<evidence type="ECO:0000256" key="3">
    <source>
        <dbReference type="ARBA" id="ARBA00022679"/>
    </source>
</evidence>
<keyword evidence="15" id="KW-1185">Reference proteome</keyword>
<keyword evidence="1 10" id="KW-1003">Cell membrane</keyword>
<evidence type="ECO:0000256" key="7">
    <source>
        <dbReference type="ARBA" id="ARBA00023136"/>
    </source>
</evidence>
<comment type="catalytic activity">
    <reaction evidence="10">
        <text>an acyl phosphate + sn-glycerol 3-phosphate = a 1-acyl-sn-glycero-3-phosphate + phosphate</text>
        <dbReference type="Rhea" id="RHEA:34075"/>
        <dbReference type="ChEBI" id="CHEBI:43474"/>
        <dbReference type="ChEBI" id="CHEBI:57597"/>
        <dbReference type="ChEBI" id="CHEBI:57970"/>
        <dbReference type="ChEBI" id="CHEBI:59918"/>
        <dbReference type="EC" id="2.3.1.275"/>
    </reaction>
</comment>
<evidence type="ECO:0000256" key="2">
    <source>
        <dbReference type="ARBA" id="ARBA00022516"/>
    </source>
</evidence>
<dbReference type="SMART" id="SM01207">
    <property type="entry name" value="G3P_acyltransf"/>
    <property type="match status" value="1"/>
</dbReference>
<comment type="similarity">
    <text evidence="10">Belongs to the PlsY family.</text>
</comment>
<evidence type="ECO:0000256" key="5">
    <source>
        <dbReference type="ARBA" id="ARBA00022989"/>
    </source>
</evidence>
<dbReference type="Pfam" id="PF02660">
    <property type="entry name" value="G3P_acyltransf"/>
    <property type="match status" value="1"/>
</dbReference>
<name>A0A6V8PSS7_9ACTN</name>
<comment type="subcellular location">
    <subcellularLocation>
        <location evidence="10">Cell membrane</location>
        <topology evidence="10">Multi-pass membrane protein</topology>
    </subcellularLocation>
</comment>
<dbReference type="AlphaFoldDB" id="A0A6V8PSS7"/>
<feature type="compositionally biased region" description="Basic and acidic residues" evidence="11">
    <location>
        <begin position="199"/>
        <end position="214"/>
    </location>
</feature>
<protein>
    <recommendedName>
        <fullName evidence="10">Glycerol-3-phosphate acyltransferase</fullName>
    </recommendedName>
    <alternativeName>
        <fullName evidence="10">Acyl-PO4 G3P acyltransferase</fullName>
    </alternativeName>
    <alternativeName>
        <fullName evidence="10">Acyl-phosphate--glycerol-3-phosphate acyltransferase</fullName>
    </alternativeName>
    <alternativeName>
        <fullName evidence="10">G3P acyltransferase</fullName>
        <shortName evidence="10">GPAT</shortName>
        <ecNumber evidence="10">2.3.1.275</ecNumber>
    </alternativeName>
    <alternativeName>
        <fullName evidence="10">Lysophosphatidic acid synthase</fullName>
        <shortName evidence="10">LPA synthase</shortName>
    </alternativeName>
</protein>
<evidence type="ECO:0000256" key="9">
    <source>
        <dbReference type="ARBA" id="ARBA00023264"/>
    </source>
</evidence>
<evidence type="ECO:0000313" key="14">
    <source>
        <dbReference type="Proteomes" id="UP000576480"/>
    </source>
</evidence>
<feature type="transmembrane region" description="Helical" evidence="10">
    <location>
        <begin position="142"/>
        <end position="160"/>
    </location>
</feature>
<dbReference type="InterPro" id="IPR003811">
    <property type="entry name" value="G3P_acylTferase_PlsY"/>
</dbReference>
<feature type="transmembrane region" description="Helical" evidence="10">
    <location>
        <begin position="166"/>
        <end position="182"/>
    </location>
</feature>
<dbReference type="PANTHER" id="PTHR30309:SF0">
    <property type="entry name" value="GLYCEROL-3-PHOSPHATE ACYLTRANSFERASE-RELATED"/>
    <property type="match status" value="1"/>
</dbReference>
<evidence type="ECO:0000256" key="11">
    <source>
        <dbReference type="SAM" id="MobiDB-lite"/>
    </source>
</evidence>
<dbReference type="EMBL" id="BLSB01000070">
    <property type="protein sequence ID" value="GFP35243.1"/>
    <property type="molecule type" value="Genomic_DNA"/>
</dbReference>
<dbReference type="EMBL" id="BLRY01000119">
    <property type="protein sequence ID" value="GFP28122.1"/>
    <property type="molecule type" value="Genomic_DNA"/>
</dbReference>
<comment type="pathway">
    <text evidence="10">Lipid metabolism; phospholipid metabolism.</text>
</comment>
<feature type="transmembrane region" description="Helical" evidence="10">
    <location>
        <begin position="43"/>
        <end position="63"/>
    </location>
</feature>
<keyword evidence="3 10" id="KW-0808">Transferase</keyword>
<organism evidence="13 14">
    <name type="scientific">Candidatus Hakubella thermalkaliphila</name>
    <dbReference type="NCBI Taxonomy" id="2754717"/>
    <lineage>
        <taxon>Bacteria</taxon>
        <taxon>Bacillati</taxon>
        <taxon>Actinomycetota</taxon>
        <taxon>Actinomycetota incertae sedis</taxon>
        <taxon>Candidatus Hakubellales</taxon>
        <taxon>Candidatus Hakubellaceae</taxon>
        <taxon>Candidatus Hakubella</taxon>
    </lineage>
</organism>
<sequence length="238" mass="25698">MVVLLLSGILLVFLGYIMGSIPFGLIIGKFGYGVDVRKYGSKNIGAANVLRTVGILPGILTFVGDFMKGGASVFLARYLGAGDLIIILAGLAAIVGHSWPVFLKFKGGKGVSTTTGVILVMMPGAFLVLFVVYALICAVFRYTSLSAIISALVFPIAVFFLKMPSLYLWFALAASVIVIWRHQQNIQRLIAGTERKLGQRVRTGREEEKREKLEGVPGATPHSPKKKTEAKGQRGNEP</sequence>
<dbReference type="NCBIfam" id="TIGR00023">
    <property type="entry name" value="glycerol-3-phosphate 1-O-acyltransferase PlsY"/>
    <property type="match status" value="1"/>
</dbReference>
<dbReference type="GO" id="GO:0005886">
    <property type="term" value="C:plasma membrane"/>
    <property type="evidence" value="ECO:0007669"/>
    <property type="project" value="UniProtKB-SubCell"/>
</dbReference>
<evidence type="ECO:0000256" key="4">
    <source>
        <dbReference type="ARBA" id="ARBA00022692"/>
    </source>
</evidence>
<gene>
    <name evidence="10" type="primary">plsY</name>
    <name evidence="12" type="ORF">HKBW3S33_01539</name>
    <name evidence="13" type="ORF">HKBW3S43_01035</name>
</gene>
<keyword evidence="2 10" id="KW-0444">Lipid biosynthesis</keyword>
<keyword evidence="6 10" id="KW-0443">Lipid metabolism</keyword>
<keyword evidence="13" id="KW-0012">Acyltransferase</keyword>
<evidence type="ECO:0000313" key="12">
    <source>
        <dbReference type="EMBL" id="GFP28122.1"/>
    </source>
</evidence>
<proteinExistence type="inferred from homology"/>
<keyword evidence="7 10" id="KW-0472">Membrane</keyword>
<comment type="caution">
    <text evidence="13">The sequence shown here is derived from an EMBL/GenBank/DDBJ whole genome shotgun (WGS) entry which is preliminary data.</text>
</comment>
<evidence type="ECO:0000313" key="13">
    <source>
        <dbReference type="EMBL" id="GFP35243.1"/>
    </source>
</evidence>
<feature type="compositionally biased region" description="Basic and acidic residues" evidence="11">
    <location>
        <begin position="226"/>
        <end position="238"/>
    </location>
</feature>
<comment type="subunit">
    <text evidence="10">Probably interacts with PlsX.</text>
</comment>
<keyword evidence="5 10" id="KW-1133">Transmembrane helix</keyword>
<evidence type="ECO:0000256" key="1">
    <source>
        <dbReference type="ARBA" id="ARBA00022475"/>
    </source>
</evidence>
<accession>A0A6V8PSS7</accession>
<evidence type="ECO:0000256" key="6">
    <source>
        <dbReference type="ARBA" id="ARBA00023098"/>
    </source>
</evidence>
<dbReference type="GO" id="GO:0043772">
    <property type="term" value="F:acyl-phosphate glycerol-3-phosphate acyltransferase activity"/>
    <property type="evidence" value="ECO:0007669"/>
    <property type="project" value="UniProtKB-UniRule"/>
</dbReference>
<evidence type="ECO:0000313" key="15">
    <source>
        <dbReference type="Proteomes" id="UP000591948"/>
    </source>
</evidence>
<comment type="function">
    <text evidence="10">Catalyzes the transfer of an acyl group from acyl-phosphate (acyl-PO(4)) to glycerol-3-phosphate (G3P) to form lysophosphatidic acid (LPA). This enzyme utilizes acyl-phosphate as fatty acyl donor, but not acyl-CoA or acyl-ACP.</text>
</comment>
<dbReference type="Proteomes" id="UP000576480">
    <property type="component" value="Unassembled WGS sequence"/>
</dbReference>
<evidence type="ECO:0000256" key="10">
    <source>
        <dbReference type="HAMAP-Rule" id="MF_01043"/>
    </source>
</evidence>
<dbReference type="GO" id="GO:0008654">
    <property type="term" value="P:phospholipid biosynthetic process"/>
    <property type="evidence" value="ECO:0007669"/>
    <property type="project" value="UniProtKB-UniRule"/>
</dbReference>
<keyword evidence="9 10" id="KW-1208">Phospholipid metabolism</keyword>
<evidence type="ECO:0000256" key="8">
    <source>
        <dbReference type="ARBA" id="ARBA00023209"/>
    </source>
</evidence>
<keyword evidence="8 10" id="KW-0594">Phospholipid biosynthesis</keyword>
<feature type="region of interest" description="Disordered" evidence="11">
    <location>
        <begin position="199"/>
        <end position="238"/>
    </location>
</feature>
<feature type="transmembrane region" description="Helical" evidence="10">
    <location>
        <begin position="75"/>
        <end position="96"/>
    </location>
</feature>
<dbReference type="PANTHER" id="PTHR30309">
    <property type="entry name" value="INNER MEMBRANE PROTEIN YGIH"/>
    <property type="match status" value="1"/>
</dbReference>
<dbReference type="EC" id="2.3.1.275" evidence="10"/>
<reference evidence="14 15" key="1">
    <citation type="journal article" date="2020" name="Front. Microbiol.">
        <title>Single-cell genomics of novel Actinobacteria with the Wood-Ljungdahl pathway discovered in a serpentinizing system.</title>
        <authorList>
            <person name="Merino N."/>
            <person name="Kawai M."/>
            <person name="Boyd E.S."/>
            <person name="Colman D.R."/>
            <person name="McGlynn S.E."/>
            <person name="Nealson K.H."/>
            <person name="Kurokawa K."/>
            <person name="Hongoh Y."/>
        </authorList>
    </citation>
    <scope>NUCLEOTIDE SEQUENCE [LARGE SCALE GENOMIC DNA]</scope>
    <source>
        <strain evidence="12 15">S33</strain>
        <strain evidence="13 14">S43</strain>
    </source>
</reference>
<dbReference type="HAMAP" id="MF_01043">
    <property type="entry name" value="PlsY"/>
    <property type="match status" value="1"/>
</dbReference>
<keyword evidence="4 10" id="KW-0812">Transmembrane</keyword>
<dbReference type="UniPathway" id="UPA00085"/>
<dbReference type="Proteomes" id="UP000591948">
    <property type="component" value="Unassembled WGS sequence"/>
</dbReference>